<reference evidence="2" key="2">
    <citation type="submission" date="2021-04" db="EMBL/GenBank/DDBJ databases">
        <authorList>
            <person name="Dong X."/>
        </authorList>
    </citation>
    <scope>NUCLEOTIDE SEQUENCE</scope>
    <source>
        <strain evidence="2">ZWT</strain>
    </source>
</reference>
<dbReference type="RefSeq" id="WP_250856921.1">
    <property type="nucleotide sequence ID" value="NZ_JAGSOJ010000001.1"/>
</dbReference>
<keyword evidence="3" id="KW-1185">Reference proteome</keyword>
<gene>
    <name evidence="2" type="ORF">KDK92_00240</name>
</gene>
<dbReference type="AlphaFoldDB" id="A0A9J6NVX3"/>
<dbReference type="EMBL" id="JAGSOJ010000001">
    <property type="protein sequence ID" value="MCM1988150.1"/>
    <property type="molecule type" value="Genomic_DNA"/>
</dbReference>
<proteinExistence type="predicted"/>
<evidence type="ECO:0000313" key="3">
    <source>
        <dbReference type="Proteomes" id="UP001056429"/>
    </source>
</evidence>
<keyword evidence="1" id="KW-0175">Coiled coil</keyword>
<name>A0A9J6NVX3_9CLOT</name>
<feature type="coiled-coil region" evidence="1">
    <location>
        <begin position="76"/>
        <end position="109"/>
    </location>
</feature>
<organism evidence="2 3">
    <name type="scientific">Oceanirhabdus seepicola</name>
    <dbReference type="NCBI Taxonomy" id="2828781"/>
    <lineage>
        <taxon>Bacteria</taxon>
        <taxon>Bacillati</taxon>
        <taxon>Bacillota</taxon>
        <taxon>Clostridia</taxon>
        <taxon>Eubacteriales</taxon>
        <taxon>Clostridiaceae</taxon>
        <taxon>Oceanirhabdus</taxon>
    </lineage>
</organism>
<dbReference type="NCBIfam" id="NF033547">
    <property type="entry name" value="transpos_IS1595"/>
    <property type="match status" value="1"/>
</dbReference>
<evidence type="ECO:0000313" key="2">
    <source>
        <dbReference type="EMBL" id="MCM1988150.1"/>
    </source>
</evidence>
<reference evidence="2" key="1">
    <citation type="journal article" date="2021" name="mSystems">
        <title>Bacteria and Archaea Synergistically Convert Glycine Betaine to Biogenic Methane in the Formosa Cold Seep of the South China Sea.</title>
        <authorList>
            <person name="Li L."/>
            <person name="Zhang W."/>
            <person name="Zhang S."/>
            <person name="Song L."/>
            <person name="Sun Q."/>
            <person name="Zhang H."/>
            <person name="Xiang H."/>
            <person name="Dong X."/>
        </authorList>
    </citation>
    <scope>NUCLEOTIDE SEQUENCE</scope>
    <source>
        <strain evidence="2">ZWT</strain>
    </source>
</reference>
<sequence>MTYFFSRNRNQDSNDQKKVDIKDGVKDKFKENFKENLKENLKDDYKDDFLDKFEKNVLDSNLSDEIKSNLMKMVNISRSRERKKFEENQMKAEERARREEKRISRLKILERIIKVVDIENVQGKEEEIIDSIRGRRFMEGGVCPHCGYKKIWKYGKYQGKQRYKCKSEECGKTFSDRTLSPMYCSKKGIDKWIEYMKCMVRGLSLSDCSRIVGINIATAFYWRHKIMDGLRENMGTGCVGGIVEMGHMVVVESIKGNRNKKGERGIFNRGRRCGFKNKYTLIFNEDKAKINYVVCAVDRRNNIIVEACNNKRVDKRVLETIFCENISVGTILCTEGNRHYHQFAQEMELVLGRSCTGDDNEEYHVGNLMGMKRELNNWLNSFKGVSSKYLTNYLYWYRWLKEKKVYDGESEECNDNNHSAAECLFLESHTKYTGMIIKDFKDRKPIYVTAA</sequence>
<protein>
    <submittedName>
        <fullName evidence="2">IS1595 family transposase</fullName>
    </submittedName>
</protein>
<dbReference type="Proteomes" id="UP001056429">
    <property type="component" value="Unassembled WGS sequence"/>
</dbReference>
<comment type="caution">
    <text evidence="2">The sequence shown here is derived from an EMBL/GenBank/DDBJ whole genome shotgun (WGS) entry which is preliminary data.</text>
</comment>
<accession>A0A9J6NVX3</accession>
<evidence type="ECO:0000256" key="1">
    <source>
        <dbReference type="SAM" id="Coils"/>
    </source>
</evidence>